<comment type="caution">
    <text evidence="2">The sequence shown here is derived from an EMBL/GenBank/DDBJ whole genome shotgun (WGS) entry which is preliminary data.</text>
</comment>
<dbReference type="Pfam" id="PF07534">
    <property type="entry name" value="TLD"/>
    <property type="match status" value="1"/>
</dbReference>
<evidence type="ECO:0000313" key="2">
    <source>
        <dbReference type="EMBL" id="POG63483.1"/>
    </source>
</evidence>
<dbReference type="PROSITE" id="PS51886">
    <property type="entry name" value="TLDC"/>
    <property type="match status" value="1"/>
</dbReference>
<keyword evidence="3" id="KW-1185">Reference proteome</keyword>
<feature type="domain" description="TLDc" evidence="1">
    <location>
        <begin position="171"/>
        <end position="310"/>
    </location>
</feature>
<proteinExistence type="predicted"/>
<dbReference type="AlphaFoldDB" id="A0A2P4PDL9"/>
<protein>
    <recommendedName>
        <fullName evidence="1">TLDc domain-containing protein</fullName>
    </recommendedName>
</protein>
<dbReference type="SUPFAM" id="SSF54695">
    <property type="entry name" value="POZ domain"/>
    <property type="match status" value="1"/>
</dbReference>
<name>A0A2P4PDL9_RHIID</name>
<evidence type="ECO:0000259" key="1">
    <source>
        <dbReference type="PROSITE" id="PS51886"/>
    </source>
</evidence>
<dbReference type="EMBL" id="AUPC02000266">
    <property type="protein sequence ID" value="POG63483.1"/>
    <property type="molecule type" value="Genomic_DNA"/>
</dbReference>
<sequence>MSFEYSQELANDYEKLFETDEGYDVIIYAGDNENVKEIHAFSNILRIRSQYFRTVYLLKLQGLDILKLLSAVDEFKIQRLIICIQEYLTKHQHECLQNNPVEILETVYQRETFTDLWNYYVEKICDKPDWCFSQHPTIQQDVNKWNKEEITIMERTIYRFIPKQQCVYDSVIIYNKHFDIFSGWIEKKIQFYYNLKNIPYNFNLLYRASRDGNTTSDFYTKCDNKGATIVIAKITNSNQIVGGYISLHAKVGYSNDVYSVLCRCDFGPIFGLGGDLIFKNNRCCRDRSSSYPDVDIPVLSGGIFIVRRNV</sequence>
<dbReference type="InterPro" id="IPR011333">
    <property type="entry name" value="SKP1/BTB/POZ_sf"/>
</dbReference>
<evidence type="ECO:0000313" key="3">
    <source>
        <dbReference type="Proteomes" id="UP000018888"/>
    </source>
</evidence>
<dbReference type="InterPro" id="IPR006571">
    <property type="entry name" value="TLDc_dom"/>
</dbReference>
<reference evidence="2 3" key="2">
    <citation type="journal article" date="2018" name="New Phytol.">
        <title>High intraspecific genome diversity in the model arbuscular mycorrhizal symbiont Rhizophagus irregularis.</title>
        <authorList>
            <person name="Chen E.C.H."/>
            <person name="Morin E."/>
            <person name="Beaudet D."/>
            <person name="Noel J."/>
            <person name="Yildirir G."/>
            <person name="Ndikumana S."/>
            <person name="Charron P."/>
            <person name="St-Onge C."/>
            <person name="Giorgi J."/>
            <person name="Kruger M."/>
            <person name="Marton T."/>
            <person name="Ropars J."/>
            <person name="Grigoriev I.V."/>
            <person name="Hainaut M."/>
            <person name="Henrissat B."/>
            <person name="Roux C."/>
            <person name="Martin F."/>
            <person name="Corradi N."/>
        </authorList>
    </citation>
    <scope>NUCLEOTIDE SEQUENCE [LARGE SCALE GENOMIC DNA]</scope>
    <source>
        <strain evidence="2 3">DAOM 197198</strain>
    </source>
</reference>
<reference evidence="2 3" key="1">
    <citation type="journal article" date="2013" name="Proc. Natl. Acad. Sci. U.S.A.">
        <title>Genome of an arbuscular mycorrhizal fungus provides insight into the oldest plant symbiosis.</title>
        <authorList>
            <person name="Tisserant E."/>
            <person name="Malbreil M."/>
            <person name="Kuo A."/>
            <person name="Kohler A."/>
            <person name="Symeonidi A."/>
            <person name="Balestrini R."/>
            <person name="Charron P."/>
            <person name="Duensing N."/>
            <person name="Frei Dit Frey N."/>
            <person name="Gianinazzi-Pearson V."/>
            <person name="Gilbert L.B."/>
            <person name="Handa Y."/>
            <person name="Herr J.R."/>
            <person name="Hijri M."/>
            <person name="Koul R."/>
            <person name="Kawaguchi M."/>
            <person name="Krajinski F."/>
            <person name="Lammers P.J."/>
            <person name="Masclaux F.G."/>
            <person name="Murat C."/>
            <person name="Morin E."/>
            <person name="Ndikumana S."/>
            <person name="Pagni M."/>
            <person name="Petitpierre D."/>
            <person name="Requena N."/>
            <person name="Rosikiewicz P."/>
            <person name="Riley R."/>
            <person name="Saito K."/>
            <person name="San Clemente H."/>
            <person name="Shapiro H."/>
            <person name="van Tuinen D."/>
            <person name="Becard G."/>
            <person name="Bonfante P."/>
            <person name="Paszkowski U."/>
            <person name="Shachar-Hill Y.Y."/>
            <person name="Tuskan G.A."/>
            <person name="Young P.W."/>
            <person name="Sanders I.R."/>
            <person name="Henrissat B."/>
            <person name="Rensing S.A."/>
            <person name="Grigoriev I.V."/>
            <person name="Corradi N."/>
            <person name="Roux C."/>
            <person name="Martin F."/>
        </authorList>
    </citation>
    <scope>NUCLEOTIDE SEQUENCE [LARGE SCALE GENOMIC DNA]</scope>
    <source>
        <strain evidence="2 3">DAOM 197198</strain>
    </source>
</reference>
<gene>
    <name evidence="2" type="ORF">GLOIN_2v1882102</name>
</gene>
<organism evidence="2 3">
    <name type="scientific">Rhizophagus irregularis (strain DAOM 181602 / DAOM 197198 / MUCL 43194)</name>
    <name type="common">Arbuscular mycorrhizal fungus</name>
    <name type="synonym">Glomus intraradices</name>
    <dbReference type="NCBI Taxonomy" id="747089"/>
    <lineage>
        <taxon>Eukaryota</taxon>
        <taxon>Fungi</taxon>
        <taxon>Fungi incertae sedis</taxon>
        <taxon>Mucoromycota</taxon>
        <taxon>Glomeromycotina</taxon>
        <taxon>Glomeromycetes</taxon>
        <taxon>Glomerales</taxon>
        <taxon>Glomeraceae</taxon>
        <taxon>Rhizophagus</taxon>
    </lineage>
</organism>
<dbReference type="Proteomes" id="UP000018888">
    <property type="component" value="Unassembled WGS sequence"/>
</dbReference>
<accession>A0A2P4PDL9</accession>
<dbReference type="Gene3D" id="3.30.710.10">
    <property type="entry name" value="Potassium Channel Kv1.1, Chain A"/>
    <property type="match status" value="1"/>
</dbReference>